<proteinExistence type="predicted"/>
<comment type="caution">
    <text evidence="1">The sequence shown here is derived from an EMBL/GenBank/DDBJ whole genome shotgun (WGS) entry which is preliminary data.</text>
</comment>
<keyword evidence="2" id="KW-1185">Reference proteome</keyword>
<evidence type="ECO:0000313" key="1">
    <source>
        <dbReference type="EMBL" id="GAA3736591.1"/>
    </source>
</evidence>
<organism evidence="1 2">
    <name type="scientific">Salinactinospora qingdaonensis</name>
    <dbReference type="NCBI Taxonomy" id="702744"/>
    <lineage>
        <taxon>Bacteria</taxon>
        <taxon>Bacillati</taxon>
        <taxon>Actinomycetota</taxon>
        <taxon>Actinomycetes</taxon>
        <taxon>Streptosporangiales</taxon>
        <taxon>Nocardiopsidaceae</taxon>
        <taxon>Salinactinospora</taxon>
    </lineage>
</organism>
<gene>
    <name evidence="1" type="ORF">GCM10022402_15920</name>
</gene>
<dbReference type="Proteomes" id="UP001500908">
    <property type="component" value="Unassembled WGS sequence"/>
</dbReference>
<evidence type="ECO:0000313" key="2">
    <source>
        <dbReference type="Proteomes" id="UP001500908"/>
    </source>
</evidence>
<accession>A0ABP7FFU0</accession>
<dbReference type="EMBL" id="BAABDD010000005">
    <property type="protein sequence ID" value="GAA3736591.1"/>
    <property type="molecule type" value="Genomic_DNA"/>
</dbReference>
<reference evidence="2" key="1">
    <citation type="journal article" date="2019" name="Int. J. Syst. Evol. Microbiol.">
        <title>The Global Catalogue of Microorganisms (GCM) 10K type strain sequencing project: providing services to taxonomists for standard genome sequencing and annotation.</title>
        <authorList>
            <consortium name="The Broad Institute Genomics Platform"/>
            <consortium name="The Broad Institute Genome Sequencing Center for Infectious Disease"/>
            <person name="Wu L."/>
            <person name="Ma J."/>
        </authorList>
    </citation>
    <scope>NUCLEOTIDE SEQUENCE [LARGE SCALE GENOMIC DNA]</scope>
    <source>
        <strain evidence="2">JCM 17137</strain>
    </source>
</reference>
<protein>
    <submittedName>
        <fullName evidence="1">Uncharacterized protein</fullName>
    </submittedName>
</protein>
<name>A0ABP7FFU0_9ACTN</name>
<sequence length="71" mass="7557">MVANELLDAVRAGVQGFRSLPEGQPFADQGIGLRVDLCHVRRFPTYPEDPNPADLVIAVGVATAAKSGPRQ</sequence>